<dbReference type="RefSeq" id="WP_114533316.1">
    <property type="nucleotide sequence ID" value="NZ_JADNKN010000007.1"/>
</dbReference>
<dbReference type="InterPro" id="IPR000212">
    <property type="entry name" value="DNA_helicase_UvrD/REP"/>
</dbReference>
<keyword evidence="5" id="KW-0238">DNA-binding</keyword>
<dbReference type="PANTHER" id="PTHR11070">
    <property type="entry name" value="UVRD / RECB / PCRA DNA HELICASE FAMILY MEMBER"/>
    <property type="match status" value="1"/>
</dbReference>
<evidence type="ECO:0000313" key="9">
    <source>
        <dbReference type="Proteomes" id="UP000253970"/>
    </source>
</evidence>
<dbReference type="GO" id="GO:0016787">
    <property type="term" value="F:hydrolase activity"/>
    <property type="evidence" value="ECO:0007669"/>
    <property type="project" value="UniProtKB-UniRule"/>
</dbReference>
<evidence type="ECO:0000259" key="7">
    <source>
        <dbReference type="PROSITE" id="PS51198"/>
    </source>
</evidence>
<keyword evidence="4 6" id="KW-0067">ATP-binding</keyword>
<accession>A0A369MIY9</accession>
<dbReference type="GO" id="GO:0003677">
    <property type="term" value="F:DNA binding"/>
    <property type="evidence" value="ECO:0007669"/>
    <property type="project" value="UniProtKB-KW"/>
</dbReference>
<protein>
    <recommendedName>
        <fullName evidence="7">UvrD-like helicase ATP-binding domain-containing protein</fullName>
    </recommendedName>
</protein>
<dbReference type="InterPro" id="IPR013986">
    <property type="entry name" value="DExx_box_DNA_helicase_dom_sf"/>
</dbReference>
<sequence>MIEAIASFDGRIAKVQGPARSGKTEALVRRCACLVRGGAAPETILVETSSAAAAQAFRRRLRRALGPDLQHAADDVHVRTALETCVAVLDAPAARAATGRVPRLLNDAEYNFFLEDMKTLGQPIRRLRKMLDFFYRQMSDLEPRDSWLAGGEEEAVLSHLERVLASRGAMLAQEAPSLCAAYLRSDAGEGVCGSYAYVLCDDFQNMSRAEQTCLCLLADRQLIACGNPNQQQAARASFPCAEGFVQFDARRRDVAVFTLSGAHGNPAIAAFADGLCDQGDMDPAFKAGIASDAQTSDGIMAVKWSTPEDELDGITKYLRILLDGEEDLHENRTCVLVPNKRWALMAQQVLKQRGFAVALAGAFSRLGGDPRDSARARALVAYTKLNLLADPRDMTAWRSWCGFDNYLTNSDAWGGLQAFAEKRELTLYDALALADQLEDEPFLRAHALVERWRAGQKLIAANVGRKGFGLLQAIGADGLPEFEETARALVGDEDAAAVFALQRANVTDPALPDDPHVLHVASYGALCGVEYDNIFAIAAVDGFMPRRDAFEVISTEEDRERIMNEERRLFCNSVSKASKRLVVSYFSKAPLELAERAKMQVVRVKAEGNGRVASVRPTAFLAEAGNAAPVTTGGQALLAQHGLN</sequence>
<dbReference type="Gene3D" id="1.10.486.10">
    <property type="entry name" value="PCRA, domain 4"/>
    <property type="match status" value="1"/>
</dbReference>
<dbReference type="InterPro" id="IPR027417">
    <property type="entry name" value="P-loop_NTPase"/>
</dbReference>
<evidence type="ECO:0000256" key="3">
    <source>
        <dbReference type="ARBA" id="ARBA00022806"/>
    </source>
</evidence>
<feature type="binding site" evidence="6">
    <location>
        <begin position="17"/>
        <end position="24"/>
    </location>
    <ligand>
        <name>ATP</name>
        <dbReference type="ChEBI" id="CHEBI:30616"/>
    </ligand>
</feature>
<evidence type="ECO:0000256" key="5">
    <source>
        <dbReference type="ARBA" id="ARBA00023125"/>
    </source>
</evidence>
<dbReference type="PANTHER" id="PTHR11070:SF2">
    <property type="entry name" value="ATP-DEPENDENT DNA HELICASE SRS2"/>
    <property type="match status" value="1"/>
</dbReference>
<evidence type="ECO:0000313" key="8">
    <source>
        <dbReference type="EMBL" id="RDB72004.1"/>
    </source>
</evidence>
<dbReference type="EMBL" id="PPTU01000005">
    <property type="protein sequence ID" value="RDB72004.1"/>
    <property type="molecule type" value="Genomic_DNA"/>
</dbReference>
<keyword evidence="1 6" id="KW-0547">Nucleotide-binding</keyword>
<dbReference type="GO" id="GO:0000725">
    <property type="term" value="P:recombinational repair"/>
    <property type="evidence" value="ECO:0007669"/>
    <property type="project" value="TreeGrafter"/>
</dbReference>
<dbReference type="AlphaFoldDB" id="A0A369MIY9"/>
<evidence type="ECO:0000256" key="6">
    <source>
        <dbReference type="PROSITE-ProRule" id="PRU00560"/>
    </source>
</evidence>
<dbReference type="Proteomes" id="UP000253970">
    <property type="component" value="Unassembled WGS sequence"/>
</dbReference>
<organism evidence="8 9">
    <name type="scientific">Eggerthella lenta</name>
    <name type="common">Eubacterium lentum</name>
    <dbReference type="NCBI Taxonomy" id="84112"/>
    <lineage>
        <taxon>Bacteria</taxon>
        <taxon>Bacillati</taxon>
        <taxon>Actinomycetota</taxon>
        <taxon>Coriobacteriia</taxon>
        <taxon>Eggerthellales</taxon>
        <taxon>Eggerthellaceae</taxon>
        <taxon>Eggerthella</taxon>
    </lineage>
</organism>
<keyword evidence="3 6" id="KW-0347">Helicase</keyword>
<dbReference type="SUPFAM" id="SSF52540">
    <property type="entry name" value="P-loop containing nucleoside triphosphate hydrolases"/>
    <property type="match status" value="1"/>
</dbReference>
<evidence type="ECO:0000256" key="2">
    <source>
        <dbReference type="ARBA" id="ARBA00022801"/>
    </source>
</evidence>
<dbReference type="Gene3D" id="3.40.50.300">
    <property type="entry name" value="P-loop containing nucleotide triphosphate hydrolases"/>
    <property type="match status" value="2"/>
</dbReference>
<evidence type="ECO:0000256" key="1">
    <source>
        <dbReference type="ARBA" id="ARBA00022741"/>
    </source>
</evidence>
<reference evidence="8 9" key="1">
    <citation type="journal article" date="2018" name="Elife">
        <title>Discovery and characterization of a prevalent human gut bacterial enzyme sufficient for the inactivation of a family of plant toxins.</title>
        <authorList>
            <person name="Koppel N."/>
            <person name="Bisanz J.E."/>
            <person name="Pandelia M.E."/>
            <person name="Turnbaugh P.J."/>
            <person name="Balskus E.P."/>
        </authorList>
    </citation>
    <scope>NUCLEOTIDE SEQUENCE [LARGE SCALE GENOMIC DNA]</scope>
    <source>
        <strain evidence="8 9">W1 BHI 6</strain>
    </source>
</reference>
<name>A0A369MIY9_EGGLN</name>
<dbReference type="PROSITE" id="PS51198">
    <property type="entry name" value="UVRD_HELICASE_ATP_BIND"/>
    <property type="match status" value="1"/>
</dbReference>
<feature type="domain" description="UvrD-like helicase ATP-binding" evidence="7">
    <location>
        <begin position="1"/>
        <end position="266"/>
    </location>
</feature>
<proteinExistence type="predicted"/>
<dbReference type="GO" id="GO:0005524">
    <property type="term" value="F:ATP binding"/>
    <property type="evidence" value="ECO:0007669"/>
    <property type="project" value="UniProtKB-UniRule"/>
</dbReference>
<keyword evidence="2 6" id="KW-0378">Hydrolase</keyword>
<dbReference type="InterPro" id="IPR014016">
    <property type="entry name" value="UvrD-like_ATP-bd"/>
</dbReference>
<dbReference type="GO" id="GO:0043138">
    <property type="term" value="F:3'-5' DNA helicase activity"/>
    <property type="evidence" value="ECO:0007669"/>
    <property type="project" value="TreeGrafter"/>
</dbReference>
<dbReference type="Gene3D" id="1.10.10.160">
    <property type="match status" value="1"/>
</dbReference>
<evidence type="ECO:0000256" key="4">
    <source>
        <dbReference type="ARBA" id="ARBA00022840"/>
    </source>
</evidence>
<gene>
    <name evidence="8" type="ORF">C1875_04755</name>
</gene>
<comment type="caution">
    <text evidence="8">The sequence shown here is derived from an EMBL/GenBank/DDBJ whole genome shotgun (WGS) entry which is preliminary data.</text>
</comment>
<dbReference type="Pfam" id="PF00580">
    <property type="entry name" value="UvrD-helicase"/>
    <property type="match status" value="1"/>
</dbReference>